<feature type="compositionally biased region" description="Basic and acidic residues" evidence="1">
    <location>
        <begin position="42"/>
        <end position="51"/>
    </location>
</feature>
<protein>
    <submittedName>
        <fullName evidence="2">Uncharacterized protein</fullName>
    </submittedName>
</protein>
<dbReference type="RefSeq" id="XP_064853077.1">
    <property type="nucleotide sequence ID" value="XM_064997005.1"/>
</dbReference>
<gene>
    <name evidence="2" type="ORF">DASC09_034060</name>
</gene>
<evidence type="ECO:0000256" key="1">
    <source>
        <dbReference type="SAM" id="MobiDB-lite"/>
    </source>
</evidence>
<sequence length="63" mass="7136">MSIAIDEYDEPYPIGIYRGIDYSILNPAKQLLTNRPTKRLRKESYAEEPNSKNKLSPGVVGPK</sequence>
<name>A0AAV5QN78_9ASCO</name>
<proteinExistence type="predicted"/>
<evidence type="ECO:0000313" key="3">
    <source>
        <dbReference type="Proteomes" id="UP001360560"/>
    </source>
</evidence>
<dbReference type="EMBL" id="BTFZ01000011">
    <property type="protein sequence ID" value="GMM36081.1"/>
    <property type="molecule type" value="Genomic_DNA"/>
</dbReference>
<feature type="region of interest" description="Disordered" evidence="1">
    <location>
        <begin position="35"/>
        <end position="63"/>
    </location>
</feature>
<dbReference type="AlphaFoldDB" id="A0AAV5QN78"/>
<evidence type="ECO:0000313" key="2">
    <source>
        <dbReference type="EMBL" id="GMM36081.1"/>
    </source>
</evidence>
<dbReference type="Proteomes" id="UP001360560">
    <property type="component" value="Unassembled WGS sequence"/>
</dbReference>
<keyword evidence="3" id="KW-1185">Reference proteome</keyword>
<organism evidence="2 3">
    <name type="scientific">Saccharomycopsis crataegensis</name>
    <dbReference type="NCBI Taxonomy" id="43959"/>
    <lineage>
        <taxon>Eukaryota</taxon>
        <taxon>Fungi</taxon>
        <taxon>Dikarya</taxon>
        <taxon>Ascomycota</taxon>
        <taxon>Saccharomycotina</taxon>
        <taxon>Saccharomycetes</taxon>
        <taxon>Saccharomycopsidaceae</taxon>
        <taxon>Saccharomycopsis</taxon>
    </lineage>
</organism>
<comment type="caution">
    <text evidence="2">The sequence shown here is derived from an EMBL/GenBank/DDBJ whole genome shotgun (WGS) entry which is preliminary data.</text>
</comment>
<reference evidence="2 3" key="1">
    <citation type="journal article" date="2023" name="Elife">
        <title>Identification of key yeast species and microbe-microbe interactions impacting larval growth of Drosophila in the wild.</title>
        <authorList>
            <person name="Mure A."/>
            <person name="Sugiura Y."/>
            <person name="Maeda R."/>
            <person name="Honda K."/>
            <person name="Sakurai N."/>
            <person name="Takahashi Y."/>
            <person name="Watada M."/>
            <person name="Katoh T."/>
            <person name="Gotoh A."/>
            <person name="Gotoh Y."/>
            <person name="Taniguchi I."/>
            <person name="Nakamura K."/>
            <person name="Hayashi T."/>
            <person name="Katayama T."/>
            <person name="Uemura T."/>
            <person name="Hattori Y."/>
        </authorList>
    </citation>
    <scope>NUCLEOTIDE SEQUENCE [LARGE SCALE GENOMIC DNA]</scope>
    <source>
        <strain evidence="2 3">SC-9</strain>
    </source>
</reference>
<dbReference type="GeneID" id="90074056"/>
<accession>A0AAV5QN78</accession>